<organism evidence="3 4">
    <name type="scientific">Rotaria magnacalcarata</name>
    <dbReference type="NCBI Taxonomy" id="392030"/>
    <lineage>
        <taxon>Eukaryota</taxon>
        <taxon>Metazoa</taxon>
        <taxon>Spiralia</taxon>
        <taxon>Gnathifera</taxon>
        <taxon>Rotifera</taxon>
        <taxon>Eurotatoria</taxon>
        <taxon>Bdelloidea</taxon>
        <taxon>Philodinida</taxon>
        <taxon>Philodinidae</taxon>
        <taxon>Rotaria</taxon>
    </lineage>
</organism>
<name>A0A820JQ89_9BILA</name>
<feature type="non-terminal residue" evidence="3">
    <location>
        <position position="1"/>
    </location>
</feature>
<feature type="compositionally biased region" description="Acidic residues" evidence="1">
    <location>
        <begin position="25"/>
        <end position="62"/>
    </location>
</feature>
<feature type="region of interest" description="Disordered" evidence="1">
    <location>
        <begin position="1"/>
        <end position="87"/>
    </location>
</feature>
<dbReference type="EMBL" id="CAJOBF010013323">
    <property type="protein sequence ID" value="CAF4328547.1"/>
    <property type="molecule type" value="Genomic_DNA"/>
</dbReference>
<evidence type="ECO:0000313" key="3">
    <source>
        <dbReference type="EMBL" id="CAF4328547.1"/>
    </source>
</evidence>
<comment type="caution">
    <text evidence="3">The sequence shown here is derived from an EMBL/GenBank/DDBJ whole genome shotgun (WGS) entry which is preliminary data.</text>
</comment>
<evidence type="ECO:0000259" key="2">
    <source>
        <dbReference type="Pfam" id="PF05699"/>
    </source>
</evidence>
<evidence type="ECO:0000256" key="1">
    <source>
        <dbReference type="SAM" id="MobiDB-lite"/>
    </source>
</evidence>
<evidence type="ECO:0000313" key="4">
    <source>
        <dbReference type="Proteomes" id="UP000663842"/>
    </source>
</evidence>
<feature type="non-terminal residue" evidence="3">
    <location>
        <position position="265"/>
    </location>
</feature>
<dbReference type="AlphaFoldDB" id="A0A820JQ89"/>
<accession>A0A820JQ89</accession>
<reference evidence="3" key="1">
    <citation type="submission" date="2021-02" db="EMBL/GenBank/DDBJ databases">
        <authorList>
            <person name="Nowell W R."/>
        </authorList>
    </citation>
    <scope>NUCLEOTIDE SEQUENCE</scope>
</reference>
<dbReference type="Proteomes" id="UP000663842">
    <property type="component" value="Unassembled WGS sequence"/>
</dbReference>
<dbReference type="GO" id="GO:0046983">
    <property type="term" value="F:protein dimerization activity"/>
    <property type="evidence" value="ECO:0007669"/>
    <property type="project" value="InterPro"/>
</dbReference>
<sequence length="265" mass="29065">EFPVTPLSSNSGIGLNSVEFRESDEAMPESDEAMPESDEAMPESDEAMPESDEAMPESDEAMPESGEAIPESDEPVPESDTAVLDPNEYLRLRKRPIELETAIKLLKAEMAKEAKQIRGNSDVSDSTDTAAACLNSINLSSSNEKQNSIDSLFSLCGIEQSPVVTQTTSKAWSIDEEIGYYISSINADQHIKFSSFWSTHEKRLPLMSALVRRISIIPASSVENASYSAMLNIPEPVPLTEPIPSNSRNSVYQFNTIPEFPESLP</sequence>
<proteinExistence type="predicted"/>
<gene>
    <name evidence="3" type="ORF">UXM345_LOCUS34867</name>
</gene>
<feature type="domain" description="HAT C-terminal dimerisation" evidence="2">
    <location>
        <begin position="190"/>
        <end position="228"/>
    </location>
</feature>
<dbReference type="Pfam" id="PF05699">
    <property type="entry name" value="Dimer_Tnp_hAT"/>
    <property type="match status" value="1"/>
</dbReference>
<feature type="compositionally biased region" description="Polar residues" evidence="1">
    <location>
        <begin position="1"/>
        <end position="14"/>
    </location>
</feature>
<dbReference type="InterPro" id="IPR008906">
    <property type="entry name" value="HATC_C_dom"/>
</dbReference>
<protein>
    <recommendedName>
        <fullName evidence="2">HAT C-terminal dimerisation domain-containing protein</fullName>
    </recommendedName>
</protein>